<evidence type="ECO:0000313" key="3">
    <source>
        <dbReference type="Proteomes" id="UP000314011"/>
    </source>
</evidence>
<reference evidence="2 3" key="1">
    <citation type="submission" date="2019-06" db="EMBL/GenBank/DDBJ databases">
        <title>Genome of new Rhodobacteraceae sp. SM1903.</title>
        <authorList>
            <person name="Ren X."/>
        </authorList>
    </citation>
    <scope>NUCLEOTIDE SEQUENCE [LARGE SCALE GENOMIC DNA]</scope>
    <source>
        <strain evidence="2 3">SM1903</strain>
    </source>
</reference>
<dbReference type="AlphaFoldDB" id="A0A5C5GIT9"/>
<keyword evidence="1" id="KW-0812">Transmembrane</keyword>
<dbReference type="EMBL" id="VFFF01000001">
    <property type="protein sequence ID" value="TNY33336.1"/>
    <property type="molecule type" value="Genomic_DNA"/>
</dbReference>
<organism evidence="2 3">
    <name type="scientific">Pelagovum pacificum</name>
    <dbReference type="NCBI Taxonomy" id="2588711"/>
    <lineage>
        <taxon>Bacteria</taxon>
        <taxon>Pseudomonadati</taxon>
        <taxon>Pseudomonadota</taxon>
        <taxon>Alphaproteobacteria</taxon>
        <taxon>Rhodobacterales</taxon>
        <taxon>Paracoccaceae</taxon>
        <taxon>Pelagovum</taxon>
    </lineage>
</organism>
<gene>
    <name evidence="2" type="ORF">FHY64_08710</name>
</gene>
<comment type="caution">
    <text evidence="2">The sequence shown here is derived from an EMBL/GenBank/DDBJ whole genome shotgun (WGS) entry which is preliminary data.</text>
</comment>
<feature type="transmembrane region" description="Helical" evidence="1">
    <location>
        <begin position="126"/>
        <end position="147"/>
    </location>
</feature>
<feature type="transmembrane region" description="Helical" evidence="1">
    <location>
        <begin position="159"/>
        <end position="188"/>
    </location>
</feature>
<dbReference type="PANTHER" id="PTHR41795">
    <property type="entry name" value="EXOPOLYSACCHARIDE SYNTHESIS PROTEIN"/>
    <property type="match status" value="1"/>
</dbReference>
<evidence type="ECO:0000256" key="1">
    <source>
        <dbReference type="SAM" id="Phobius"/>
    </source>
</evidence>
<accession>A0A5C5GIT9</accession>
<keyword evidence="1" id="KW-1133">Transmembrane helix</keyword>
<protein>
    <submittedName>
        <fullName evidence="2">Exopolysaccharide biosynthesis protein</fullName>
    </submittedName>
</protein>
<dbReference type="Proteomes" id="UP000314011">
    <property type="component" value="Unassembled WGS sequence"/>
</dbReference>
<proteinExistence type="predicted"/>
<dbReference type="RefSeq" id="WP_140194021.1">
    <property type="nucleotide sequence ID" value="NZ_CP065915.1"/>
</dbReference>
<sequence>MTDHPLEGILEKLSGLGEDGGSVDLKTVVHTLETRGFGPLLMVLSALMMLPVGMLPGFPAIIGLLFVLCGAQMIRGKSGVWIPDWLGRREMPADKLRSSIDKVWPMVRRLRKVIGERMSWAVHGTATRLIAIVLIVAGLAMIGLGFVPGLPFVLALPVLLFGIGLTAGDGLVVVAGFVLLLPAVAVGWMGI</sequence>
<keyword evidence="1" id="KW-0472">Membrane</keyword>
<keyword evidence="3" id="KW-1185">Reference proteome</keyword>
<dbReference type="OrthoDB" id="7949130at2"/>
<dbReference type="PIRSF" id="PIRSF033239">
    <property type="entry name" value="ExoD"/>
    <property type="match status" value="1"/>
</dbReference>
<feature type="transmembrane region" description="Helical" evidence="1">
    <location>
        <begin position="40"/>
        <end position="68"/>
    </location>
</feature>
<name>A0A5C5GIT9_9RHOB</name>
<dbReference type="PANTHER" id="PTHR41795:SF1">
    <property type="entry name" value="EXOPOLYSACCHARIDE SYNTHESIS PROTEIN"/>
    <property type="match status" value="1"/>
</dbReference>
<evidence type="ECO:0000313" key="2">
    <source>
        <dbReference type="EMBL" id="TNY33336.1"/>
    </source>
</evidence>
<dbReference type="Pfam" id="PF06055">
    <property type="entry name" value="ExoD"/>
    <property type="match status" value="1"/>
</dbReference>
<dbReference type="InterPro" id="IPR010331">
    <property type="entry name" value="ExoD"/>
</dbReference>